<proteinExistence type="predicted"/>
<accession>A0A106BW27</accession>
<reference evidence="2 3" key="1">
    <citation type="journal article" date="2015" name="Appl. Environ. Microbiol.">
        <title>Aerobic and Anaerobic Thiosulfate Oxidation by a Cold-Adapted, Subglacial Chemoautotroph.</title>
        <authorList>
            <person name="Harrold Z.R."/>
            <person name="Skidmore M.L."/>
            <person name="Hamilton T.L."/>
            <person name="Desch L."/>
            <person name="Amada K."/>
            <person name="van Gelder W."/>
            <person name="Glover K."/>
            <person name="Roden E.E."/>
            <person name="Boyd E.S."/>
        </authorList>
    </citation>
    <scope>NUCLEOTIDE SEQUENCE [LARGE SCALE GENOMIC DNA]</scope>
    <source>
        <strain evidence="2 3">RG</strain>
    </source>
</reference>
<sequence length="204" mass="21519">MSYPEFFAAVPRLTLHDPLAALLGAAANGLIEYGYTDAVKLAGHSCPTVAGAYLMTLKALTKLYPDGPPERGGIQVELSAAQADGVAGVTAAVAGLLTGAAGEGGFKGLGGRYSRRNLLAFATAIDAELCFTRLDTGARVAVAYHPEVVPAPPELQELMPKLLAGTANAAEETEFGRLWQLRVKRILIDHFDDSELVVCREIPQ</sequence>
<dbReference type="RefSeq" id="WP_059750845.1">
    <property type="nucleotide sequence ID" value="NZ_LDUG01000002.1"/>
</dbReference>
<keyword evidence="3" id="KW-1185">Reference proteome</keyword>
<dbReference type="Gene3D" id="3.30.1330.130">
    <property type="match status" value="1"/>
</dbReference>
<dbReference type="InterPro" id="IPR003814">
    <property type="entry name" value="FmdEsu_dom"/>
</dbReference>
<dbReference type="SUPFAM" id="SSF143555">
    <property type="entry name" value="FwdE-like"/>
    <property type="match status" value="1"/>
</dbReference>
<protein>
    <recommendedName>
        <fullName evidence="1">Formylmethanofuran dehydrogenase subunit E domain-containing protein</fullName>
    </recommendedName>
</protein>
<dbReference type="Pfam" id="PF02663">
    <property type="entry name" value="FmdE"/>
    <property type="match status" value="1"/>
</dbReference>
<gene>
    <name evidence="2" type="ORF">ABW22_00510</name>
</gene>
<dbReference type="EMBL" id="LDUG01000002">
    <property type="protein sequence ID" value="KVW99681.1"/>
    <property type="molecule type" value="Genomic_DNA"/>
</dbReference>
<dbReference type="OrthoDB" id="259311at2"/>
<dbReference type="Proteomes" id="UP000064243">
    <property type="component" value="Unassembled WGS sequence"/>
</dbReference>
<dbReference type="AlphaFoldDB" id="A0A106BW27"/>
<dbReference type="STRING" id="1123392.GCA_000376425_01796"/>
<feature type="domain" description="Formylmethanofuran dehydrogenase subunit E" evidence="1">
    <location>
        <begin position="43"/>
        <end position="187"/>
    </location>
</feature>
<evidence type="ECO:0000313" key="2">
    <source>
        <dbReference type="EMBL" id="KVW99681.1"/>
    </source>
</evidence>
<dbReference type="PATRIC" id="fig|36861.3.peg.1136"/>
<evidence type="ECO:0000259" key="1">
    <source>
        <dbReference type="Pfam" id="PF02663"/>
    </source>
</evidence>
<name>A0A106BW27_THIDE</name>
<comment type="caution">
    <text evidence="2">The sequence shown here is derived from an EMBL/GenBank/DDBJ whole genome shotgun (WGS) entry which is preliminary data.</text>
</comment>
<evidence type="ECO:0000313" key="3">
    <source>
        <dbReference type="Proteomes" id="UP000064243"/>
    </source>
</evidence>
<organism evidence="2 3">
    <name type="scientific">Thiobacillus denitrificans</name>
    <dbReference type="NCBI Taxonomy" id="36861"/>
    <lineage>
        <taxon>Bacteria</taxon>
        <taxon>Pseudomonadati</taxon>
        <taxon>Pseudomonadota</taxon>
        <taxon>Betaproteobacteria</taxon>
        <taxon>Nitrosomonadales</taxon>
        <taxon>Thiobacillaceae</taxon>
        <taxon>Thiobacillus</taxon>
    </lineage>
</organism>